<feature type="transmembrane region" description="Helical" evidence="1">
    <location>
        <begin position="45"/>
        <end position="64"/>
    </location>
</feature>
<accession>A0A512BJF5</accession>
<comment type="caution">
    <text evidence="2">The sequence shown here is derived from an EMBL/GenBank/DDBJ whole genome shotgun (WGS) entry which is preliminary data.</text>
</comment>
<reference evidence="2 3" key="1">
    <citation type="submission" date="2019-07" db="EMBL/GenBank/DDBJ databases">
        <title>Whole genome shotgun sequence of Segetibacter aerophilus NBRC 106135.</title>
        <authorList>
            <person name="Hosoyama A."/>
            <person name="Uohara A."/>
            <person name="Ohji S."/>
            <person name="Ichikawa N."/>
        </authorList>
    </citation>
    <scope>NUCLEOTIDE SEQUENCE [LARGE SCALE GENOMIC DNA]</scope>
    <source>
        <strain evidence="2 3">NBRC 106135</strain>
    </source>
</reference>
<dbReference type="EMBL" id="BJYT01000035">
    <property type="protein sequence ID" value="GEO12015.1"/>
    <property type="molecule type" value="Genomic_DNA"/>
</dbReference>
<dbReference type="OrthoDB" id="674997at2"/>
<dbReference type="RefSeq" id="WP_147206142.1">
    <property type="nucleotide sequence ID" value="NZ_BJYT01000035.1"/>
</dbReference>
<gene>
    <name evidence="2" type="ORF">SAE01_45110</name>
</gene>
<keyword evidence="1" id="KW-0812">Transmembrane</keyword>
<dbReference type="Proteomes" id="UP000321513">
    <property type="component" value="Unassembled WGS sequence"/>
</dbReference>
<evidence type="ECO:0000313" key="3">
    <source>
        <dbReference type="Proteomes" id="UP000321513"/>
    </source>
</evidence>
<sequence>MEPEMVAFLRRIGKSLTIAFCWLAITATAAIKGDNAFIGDHINLGNILFYVWLVISIIILIIIYKRMWFSKSD</sequence>
<protein>
    <submittedName>
        <fullName evidence="2">Uncharacterized protein</fullName>
    </submittedName>
</protein>
<evidence type="ECO:0000256" key="1">
    <source>
        <dbReference type="SAM" id="Phobius"/>
    </source>
</evidence>
<keyword evidence="1" id="KW-0472">Membrane</keyword>
<keyword evidence="3" id="KW-1185">Reference proteome</keyword>
<evidence type="ECO:0000313" key="2">
    <source>
        <dbReference type="EMBL" id="GEO12015.1"/>
    </source>
</evidence>
<organism evidence="2 3">
    <name type="scientific">Segetibacter aerophilus</name>
    <dbReference type="NCBI Taxonomy" id="670293"/>
    <lineage>
        <taxon>Bacteria</taxon>
        <taxon>Pseudomonadati</taxon>
        <taxon>Bacteroidota</taxon>
        <taxon>Chitinophagia</taxon>
        <taxon>Chitinophagales</taxon>
        <taxon>Chitinophagaceae</taxon>
        <taxon>Segetibacter</taxon>
    </lineage>
</organism>
<dbReference type="AlphaFoldDB" id="A0A512BJF5"/>
<proteinExistence type="predicted"/>
<name>A0A512BJF5_9BACT</name>
<keyword evidence="1" id="KW-1133">Transmembrane helix</keyword>